<evidence type="ECO:0000313" key="2">
    <source>
        <dbReference type="EMBL" id="KAL0061551.1"/>
    </source>
</evidence>
<evidence type="ECO:0000256" key="1">
    <source>
        <dbReference type="SAM" id="MobiDB-lite"/>
    </source>
</evidence>
<accession>A0ABR2ZIP8</accession>
<dbReference type="EMBL" id="JBBXMP010000131">
    <property type="protein sequence ID" value="KAL0061551.1"/>
    <property type="molecule type" value="Genomic_DNA"/>
</dbReference>
<dbReference type="Proteomes" id="UP001437256">
    <property type="component" value="Unassembled WGS sequence"/>
</dbReference>
<feature type="compositionally biased region" description="Polar residues" evidence="1">
    <location>
        <begin position="380"/>
        <end position="394"/>
    </location>
</feature>
<feature type="compositionally biased region" description="Polar residues" evidence="1">
    <location>
        <begin position="356"/>
        <end position="372"/>
    </location>
</feature>
<proteinExistence type="predicted"/>
<evidence type="ECO:0000313" key="3">
    <source>
        <dbReference type="Proteomes" id="UP001437256"/>
    </source>
</evidence>
<feature type="region of interest" description="Disordered" evidence="1">
    <location>
        <begin position="241"/>
        <end position="290"/>
    </location>
</feature>
<organism evidence="2 3">
    <name type="scientific">Marasmius tenuissimus</name>
    <dbReference type="NCBI Taxonomy" id="585030"/>
    <lineage>
        <taxon>Eukaryota</taxon>
        <taxon>Fungi</taxon>
        <taxon>Dikarya</taxon>
        <taxon>Basidiomycota</taxon>
        <taxon>Agaricomycotina</taxon>
        <taxon>Agaricomycetes</taxon>
        <taxon>Agaricomycetidae</taxon>
        <taxon>Agaricales</taxon>
        <taxon>Marasmiineae</taxon>
        <taxon>Marasmiaceae</taxon>
        <taxon>Marasmius</taxon>
    </lineage>
</organism>
<keyword evidence="3" id="KW-1185">Reference proteome</keyword>
<feature type="compositionally biased region" description="Low complexity" evidence="1">
    <location>
        <begin position="404"/>
        <end position="423"/>
    </location>
</feature>
<comment type="caution">
    <text evidence="2">The sequence shown here is derived from an EMBL/GenBank/DDBJ whole genome shotgun (WGS) entry which is preliminary data.</text>
</comment>
<protein>
    <submittedName>
        <fullName evidence="2">Uncharacterized protein</fullName>
    </submittedName>
</protein>
<name>A0ABR2ZIP8_9AGAR</name>
<gene>
    <name evidence="2" type="ORF">AAF712_011577</name>
</gene>
<feature type="region of interest" description="Disordered" evidence="1">
    <location>
        <begin position="343"/>
        <end position="423"/>
    </location>
</feature>
<sequence>MKLVGMFDPRQRSAPFFLPKIWYLGFGVVLSGGRGPRAISRLYLFTLLNDHFPAKSVDYVQNLEVGSTKSWALGSGNAVESAGLLANIPASRLALSPAVLCFRPPCPTFLKTWSINDYQETAYLAYLGNPENDTLNSLYEVYSDIGSEAEDKEGHDQDVNMEESDPDRPYTPAGILLPFPTHSEVHAYAFLSIFDRYIKFTFTFPIAITITSTLATPLIPTCLSRRQSRIRYIRHATVHENNQDVPHSAPRDLSAPTHHHRRPEVQETNLIRRNRLSQEPKRNQSPQPNTVFVIDPNRIIRIALGYPSTFRKNAHKLLLSVHTSSVHSFIPNIQNPSFINRYSTRSRESSPKIDPTTLTRSRTVAGRSSWSPLVSRDIAPNSSGYVTPSSNTPEPVTHTKGTRTRSLTTTAAAADRSSPLVPP</sequence>
<reference evidence="2 3" key="1">
    <citation type="submission" date="2024-05" db="EMBL/GenBank/DDBJ databases">
        <title>A draft genome resource for the thread blight pathogen Marasmius tenuissimus strain MS-2.</title>
        <authorList>
            <person name="Yulfo-Soto G.E."/>
            <person name="Baruah I.K."/>
            <person name="Amoako-Attah I."/>
            <person name="Bukari Y."/>
            <person name="Meinhardt L.W."/>
            <person name="Bailey B.A."/>
            <person name="Cohen S.P."/>
        </authorList>
    </citation>
    <scope>NUCLEOTIDE SEQUENCE [LARGE SCALE GENOMIC DNA]</scope>
    <source>
        <strain evidence="2 3">MS-2</strain>
    </source>
</reference>